<reference evidence="3" key="1">
    <citation type="journal article" date="2019" name="Int. J. Syst. Evol. Microbiol.">
        <title>The Global Catalogue of Microorganisms (GCM) 10K type strain sequencing project: providing services to taxonomists for standard genome sequencing and annotation.</title>
        <authorList>
            <consortium name="The Broad Institute Genomics Platform"/>
            <consortium name="The Broad Institute Genome Sequencing Center for Infectious Disease"/>
            <person name="Wu L."/>
            <person name="Ma J."/>
        </authorList>
    </citation>
    <scope>NUCLEOTIDE SEQUENCE [LARGE SCALE GENOMIC DNA]</scope>
    <source>
        <strain evidence="3">KCTC 52042</strain>
    </source>
</reference>
<dbReference type="NCBIfam" id="NF045524">
    <property type="entry name" value="MXAN_6640_HExxH"/>
    <property type="match status" value="1"/>
</dbReference>
<gene>
    <name evidence="2" type="ORF">ACFSVN_02785</name>
</gene>
<feature type="domain" description="Secretion system C-terminal sorting" evidence="1">
    <location>
        <begin position="523"/>
        <end position="599"/>
    </location>
</feature>
<name>A0ABW5JF45_9BACT</name>
<dbReference type="EMBL" id="JBHULI010000003">
    <property type="protein sequence ID" value="MFD2531366.1"/>
    <property type="molecule type" value="Genomic_DNA"/>
</dbReference>
<accession>A0ABW5JF45</accession>
<evidence type="ECO:0000313" key="3">
    <source>
        <dbReference type="Proteomes" id="UP001597460"/>
    </source>
</evidence>
<evidence type="ECO:0000259" key="1">
    <source>
        <dbReference type="Pfam" id="PF18962"/>
    </source>
</evidence>
<dbReference type="NCBIfam" id="TIGR04183">
    <property type="entry name" value="Por_Secre_tail"/>
    <property type="match status" value="1"/>
</dbReference>
<dbReference type="Gene3D" id="2.60.40.4070">
    <property type="match status" value="1"/>
</dbReference>
<keyword evidence="3" id="KW-1185">Reference proteome</keyword>
<dbReference type="Pfam" id="PF18962">
    <property type="entry name" value="Por_Secre_tail"/>
    <property type="match status" value="1"/>
</dbReference>
<proteinExistence type="predicted"/>
<protein>
    <submittedName>
        <fullName evidence="2">T9SS type A sorting domain-containing protein</fullName>
    </submittedName>
</protein>
<dbReference type="InterPro" id="IPR026444">
    <property type="entry name" value="Secre_tail"/>
</dbReference>
<evidence type="ECO:0000313" key="2">
    <source>
        <dbReference type="EMBL" id="MFD2531366.1"/>
    </source>
</evidence>
<dbReference type="RefSeq" id="WP_390298281.1">
    <property type="nucleotide sequence ID" value="NZ_JBHULI010000003.1"/>
</dbReference>
<organism evidence="2 3">
    <name type="scientific">Gracilimonas halophila</name>
    <dbReference type="NCBI Taxonomy" id="1834464"/>
    <lineage>
        <taxon>Bacteria</taxon>
        <taxon>Pseudomonadati</taxon>
        <taxon>Balneolota</taxon>
        <taxon>Balneolia</taxon>
        <taxon>Balneolales</taxon>
        <taxon>Balneolaceae</taxon>
        <taxon>Gracilimonas</taxon>
    </lineage>
</organism>
<sequence>MHKVRNQIKKAAFTLVAMLTFGPVLVFGQVQTERPKLLDIQQSYQRGEIDVDRAVLEQFRMMYEPTNLKDGQKLIEKCATPAHMFLHRHRNELSEQTRSKVEEYRKSRIKSSAMLAEESYISPSGKFEVIYYTSGGDSVSLEDNDNNGTPDYVERVAEAADSSYRHMVNTLGYPDPIYGNTNPYPVYIESMGGIYGFADYGFERNLAADTFIAINNNFDGFPDNTHPAGITVGAIYVTMAHEFKHAIQYIQNNWSGESDLWLEMDATLMEEVVYDNVNDYYNYIYNFSSDLFSSPSTSLIPGSYEDITWALFFEEYIGPDFWVEVWERIEAQPSIQFLEAVDDELSSRGYDFDEEVVRSYMWHFVSGSRSGNDGYGFEEKEFYPEANTEASFFSVPNEEVLIRNIKPMASRFLEVSPSENDYGPIEVAVDFDSSQVGLGFLIYLKSGETVELLATGRDKQQVFLPSTSYWEDIERLGVVVSNFSTDVDTKSLLLQFGKSGRLVDLRDPEYADLPESVSAFQNYPNPFNPITNISFELSKTSKITLEVYDIMGRKIQTLANETLKLRSRPYVYEFNAKGLSSGVYIYRLRIDNEVYTKKMTLVK</sequence>
<comment type="caution">
    <text evidence="2">The sequence shown here is derived from an EMBL/GenBank/DDBJ whole genome shotgun (WGS) entry which is preliminary data.</text>
</comment>
<dbReference type="Proteomes" id="UP001597460">
    <property type="component" value="Unassembled WGS sequence"/>
</dbReference>